<comment type="caution">
    <text evidence="4">The sequence shown here is derived from an EMBL/GenBank/DDBJ whole genome shotgun (WGS) entry which is preliminary data.</text>
</comment>
<sequence>MTRRSRAAVHAGRLFSARLTLMRIVLILAVLLVLLFALGHDAMAKPPARDKRPPLSTKAEIDLARYMGRWWVIANIPYFAEKGKVESADVYALRADGRIDNTFVYRKDFDHAVKDMKGLAEVVPGTNNAQWRIAFLGGLVKVDYLVLEVAPDYSWALIGHPKRKLGWIFAREQDMGDEQYQLLLAKMEGYGYDTTQFRRVPQKAEQQGQPGFQ</sequence>
<dbReference type="InterPro" id="IPR047202">
    <property type="entry name" value="Lipocalin_Blc-like_dom"/>
</dbReference>
<name>A0A091AXN8_9GAMM</name>
<evidence type="ECO:0000313" key="5">
    <source>
        <dbReference type="Proteomes" id="UP000029385"/>
    </source>
</evidence>
<evidence type="ECO:0000256" key="1">
    <source>
        <dbReference type="ARBA" id="ARBA00006889"/>
    </source>
</evidence>
<dbReference type="AlphaFoldDB" id="A0A091AXN8"/>
<dbReference type="InterPro" id="IPR012674">
    <property type="entry name" value="Calycin"/>
</dbReference>
<organism evidence="4 5">
    <name type="scientific">Arenimonas oryziterrae DSM 21050 = YC6267</name>
    <dbReference type="NCBI Taxonomy" id="1121015"/>
    <lineage>
        <taxon>Bacteria</taxon>
        <taxon>Pseudomonadati</taxon>
        <taxon>Pseudomonadota</taxon>
        <taxon>Gammaproteobacteria</taxon>
        <taxon>Lysobacterales</taxon>
        <taxon>Lysobacteraceae</taxon>
        <taxon>Arenimonas</taxon>
    </lineage>
</organism>
<dbReference type="SUPFAM" id="SSF50814">
    <property type="entry name" value="Lipocalins"/>
    <property type="match status" value="1"/>
</dbReference>
<dbReference type="eggNOG" id="COG3040">
    <property type="taxonomic scope" value="Bacteria"/>
</dbReference>
<dbReference type="PATRIC" id="fig|1121015.4.peg.771"/>
<keyword evidence="2" id="KW-0472">Membrane</keyword>
<evidence type="ECO:0000259" key="3">
    <source>
        <dbReference type="Pfam" id="PF08212"/>
    </source>
</evidence>
<dbReference type="STRING" id="1121015.GCA_000420545_01735"/>
<keyword evidence="2" id="KW-0446">Lipid-binding</keyword>
<dbReference type="OrthoDB" id="9793905at2"/>
<dbReference type="InterPro" id="IPR000566">
    <property type="entry name" value="Lipocln_cytosolic_FA-bd_dom"/>
</dbReference>
<comment type="function">
    <text evidence="2">Involved in the storage or transport of lipids necessary for membrane maintenance under stressful conditions. Displays a binding preference for lysophospholipids.</text>
</comment>
<dbReference type="Proteomes" id="UP000029385">
    <property type="component" value="Unassembled WGS sequence"/>
</dbReference>
<dbReference type="PANTHER" id="PTHR10612">
    <property type="entry name" value="APOLIPOPROTEIN D"/>
    <property type="match status" value="1"/>
</dbReference>
<keyword evidence="2" id="KW-0449">Lipoprotein</keyword>
<accession>A0A091AXN8</accession>
<dbReference type="GO" id="GO:0006950">
    <property type="term" value="P:response to stress"/>
    <property type="evidence" value="ECO:0007669"/>
    <property type="project" value="UniProtKB-ARBA"/>
</dbReference>
<dbReference type="Pfam" id="PF08212">
    <property type="entry name" value="Lipocalin_2"/>
    <property type="match status" value="1"/>
</dbReference>
<dbReference type="GO" id="GO:0009279">
    <property type="term" value="C:cell outer membrane"/>
    <property type="evidence" value="ECO:0007669"/>
    <property type="project" value="UniProtKB-SubCell"/>
</dbReference>
<protein>
    <recommendedName>
        <fullName evidence="2">Outer membrane lipoprotein Blc</fullName>
    </recommendedName>
</protein>
<comment type="subunit">
    <text evidence="2">Homodimer.</text>
</comment>
<reference evidence="4 5" key="1">
    <citation type="submission" date="2013-09" db="EMBL/GenBank/DDBJ databases">
        <title>Genome sequencing of Arenimonas oryziterrae.</title>
        <authorList>
            <person name="Chen F."/>
            <person name="Wang G."/>
        </authorList>
    </citation>
    <scope>NUCLEOTIDE SEQUENCE [LARGE SCALE GENOMIC DNA]</scope>
    <source>
        <strain evidence="4 5">YC6267</strain>
    </source>
</reference>
<dbReference type="EMBL" id="AVCI01000003">
    <property type="protein sequence ID" value="KFN44042.1"/>
    <property type="molecule type" value="Genomic_DNA"/>
</dbReference>
<feature type="domain" description="Lipocalin/cytosolic fatty-acid binding" evidence="3">
    <location>
        <begin position="61"/>
        <end position="202"/>
    </location>
</feature>
<dbReference type="PIRSF" id="PIRSF036893">
    <property type="entry name" value="Lipocalin_ApoD"/>
    <property type="match status" value="1"/>
</dbReference>
<dbReference type="CDD" id="cd19438">
    <property type="entry name" value="lipocalin_Blc-like"/>
    <property type="match status" value="1"/>
</dbReference>
<dbReference type="Gene3D" id="2.40.128.20">
    <property type="match status" value="1"/>
</dbReference>
<comment type="similarity">
    <text evidence="1 2">Belongs to the calycin superfamily. Lipocalin family.</text>
</comment>
<evidence type="ECO:0000313" key="4">
    <source>
        <dbReference type="EMBL" id="KFN44042.1"/>
    </source>
</evidence>
<dbReference type="GO" id="GO:0008289">
    <property type="term" value="F:lipid binding"/>
    <property type="evidence" value="ECO:0007669"/>
    <property type="project" value="UniProtKB-UniRule"/>
</dbReference>
<gene>
    <name evidence="4" type="ORF">N789_06405</name>
</gene>
<dbReference type="RefSeq" id="WP_081940328.1">
    <property type="nucleotide sequence ID" value="NZ_ATVD01000003.1"/>
</dbReference>
<dbReference type="InterPro" id="IPR022271">
    <property type="entry name" value="Lipocalin_ApoD"/>
</dbReference>
<proteinExistence type="inferred from homology"/>
<evidence type="ECO:0000256" key="2">
    <source>
        <dbReference type="PIRNR" id="PIRNR036893"/>
    </source>
</evidence>
<comment type="subcellular location">
    <subcellularLocation>
        <location evidence="2">Cell outer membrane</location>
    </subcellularLocation>
</comment>
<keyword evidence="2" id="KW-0998">Cell outer membrane</keyword>
<keyword evidence="5" id="KW-1185">Reference proteome</keyword>
<dbReference type="PANTHER" id="PTHR10612:SF34">
    <property type="entry name" value="APOLIPOPROTEIN D"/>
    <property type="match status" value="1"/>
</dbReference>